<evidence type="ECO:0000256" key="2">
    <source>
        <dbReference type="ARBA" id="ARBA00022679"/>
    </source>
</evidence>
<evidence type="ECO:0000313" key="4">
    <source>
        <dbReference type="EMBL" id="QDV33828.1"/>
    </source>
</evidence>
<dbReference type="EC" id="2.4.1.284" evidence="4"/>
<dbReference type="KEGG" id="tpla:ElP_17080"/>
<dbReference type="EMBL" id="CP036426">
    <property type="protein sequence ID" value="QDV33828.1"/>
    <property type="molecule type" value="Genomic_DNA"/>
</dbReference>
<proteinExistence type="predicted"/>
<reference evidence="4 5" key="1">
    <citation type="submission" date="2019-02" db="EMBL/GenBank/DDBJ databases">
        <title>Deep-cultivation of Planctomycetes and their phenomic and genomic characterization uncovers novel biology.</title>
        <authorList>
            <person name="Wiegand S."/>
            <person name="Jogler M."/>
            <person name="Boedeker C."/>
            <person name="Pinto D."/>
            <person name="Vollmers J."/>
            <person name="Rivas-Marin E."/>
            <person name="Kohn T."/>
            <person name="Peeters S.H."/>
            <person name="Heuer A."/>
            <person name="Rast P."/>
            <person name="Oberbeckmann S."/>
            <person name="Bunk B."/>
            <person name="Jeske O."/>
            <person name="Meyerdierks A."/>
            <person name="Storesund J.E."/>
            <person name="Kallscheuer N."/>
            <person name="Luecker S."/>
            <person name="Lage O.M."/>
            <person name="Pohl T."/>
            <person name="Merkel B.J."/>
            <person name="Hornburger P."/>
            <person name="Mueller R.-W."/>
            <person name="Bruemmer F."/>
            <person name="Labrenz M."/>
            <person name="Spormann A.M."/>
            <person name="Op den Camp H."/>
            <person name="Overmann J."/>
            <person name="Amann R."/>
            <person name="Jetten M.S.M."/>
            <person name="Mascher T."/>
            <person name="Medema M.H."/>
            <person name="Devos D.P."/>
            <person name="Kaster A.-K."/>
            <person name="Ovreas L."/>
            <person name="Rohde M."/>
            <person name="Galperin M.Y."/>
            <person name="Jogler C."/>
        </authorList>
    </citation>
    <scope>NUCLEOTIDE SEQUENCE [LARGE SCALE GENOMIC DNA]</scope>
    <source>
        <strain evidence="4 5">ElP</strain>
    </source>
</reference>
<dbReference type="RefSeq" id="WP_197446814.1">
    <property type="nucleotide sequence ID" value="NZ_CP036426.1"/>
</dbReference>
<protein>
    <submittedName>
        <fullName evidence="4">2-deoxystreptamine glucosyltransferase</fullName>
        <ecNumber evidence="4">2.4.1.284</ecNumber>
    </submittedName>
</protein>
<dbReference type="Proteomes" id="UP000317835">
    <property type="component" value="Chromosome"/>
</dbReference>
<gene>
    <name evidence="4" type="primary">kanF</name>
    <name evidence="4" type="ORF">ElP_17080</name>
</gene>
<evidence type="ECO:0000313" key="5">
    <source>
        <dbReference type="Proteomes" id="UP000317835"/>
    </source>
</evidence>
<dbReference type="Gene3D" id="3.40.50.2000">
    <property type="entry name" value="Glycogen Phosphorylase B"/>
    <property type="match status" value="2"/>
</dbReference>
<keyword evidence="1 4" id="KW-0328">Glycosyltransferase</keyword>
<organism evidence="4 5">
    <name type="scientific">Tautonia plasticadhaerens</name>
    <dbReference type="NCBI Taxonomy" id="2527974"/>
    <lineage>
        <taxon>Bacteria</taxon>
        <taxon>Pseudomonadati</taxon>
        <taxon>Planctomycetota</taxon>
        <taxon>Planctomycetia</taxon>
        <taxon>Isosphaerales</taxon>
        <taxon>Isosphaeraceae</taxon>
        <taxon>Tautonia</taxon>
    </lineage>
</organism>
<keyword evidence="5" id="KW-1185">Reference proteome</keyword>
<dbReference type="InterPro" id="IPR028098">
    <property type="entry name" value="Glyco_trans_4-like_N"/>
</dbReference>
<sequence>MAEAPITVALLGGHPSRTGEARRLARLVDRLASRGVSARVVLPGGGTELREHGVDPLEEPWLARPWLARASARRLPMADPDFRPDLVHALHDEAAGAAAVLARLRDLPLIRTVEDDAGLDGPSRLDPRGLAAVVACDARMAALLDARDRAIGRLVRVIPPGFDPPADPGPADGSPPVGRVPVIGAMGRLGPGSGFETFLDAVHRVVETGRDVEFLVVGLGPGESRVRRRADRLGIADRLTFAGPSTLEDAFWGVVDVYHQPSAVPSCGRHLMAAMAAGRPCVAPDLDGLRQLLSPGDLGLLVPPGDPAALARALLSMLDRPLLARSLADRARAWACTHLDPDREADALASLYGAVARTSPPPATRRS</sequence>
<dbReference type="Pfam" id="PF13439">
    <property type="entry name" value="Glyco_transf_4"/>
    <property type="match status" value="1"/>
</dbReference>
<dbReference type="Pfam" id="PF13692">
    <property type="entry name" value="Glyco_trans_1_4"/>
    <property type="match status" value="1"/>
</dbReference>
<dbReference type="AlphaFoldDB" id="A0A518GYZ9"/>
<dbReference type="PANTHER" id="PTHR12526:SF510">
    <property type="entry name" value="D-INOSITOL 3-PHOSPHATE GLYCOSYLTRANSFERASE"/>
    <property type="match status" value="1"/>
</dbReference>
<dbReference type="GO" id="GO:0102318">
    <property type="term" value="F:2-deoxystreptamine glucosyltransferase activity"/>
    <property type="evidence" value="ECO:0007669"/>
    <property type="project" value="UniProtKB-EC"/>
</dbReference>
<accession>A0A518GYZ9</accession>
<name>A0A518GYZ9_9BACT</name>
<dbReference type="PANTHER" id="PTHR12526">
    <property type="entry name" value="GLYCOSYLTRANSFERASE"/>
    <property type="match status" value="1"/>
</dbReference>
<dbReference type="SUPFAM" id="SSF53756">
    <property type="entry name" value="UDP-Glycosyltransferase/glycogen phosphorylase"/>
    <property type="match status" value="1"/>
</dbReference>
<keyword evidence="2 4" id="KW-0808">Transferase</keyword>
<feature type="domain" description="Glycosyltransferase subfamily 4-like N-terminal" evidence="3">
    <location>
        <begin position="19"/>
        <end position="164"/>
    </location>
</feature>
<evidence type="ECO:0000256" key="1">
    <source>
        <dbReference type="ARBA" id="ARBA00022676"/>
    </source>
</evidence>
<evidence type="ECO:0000259" key="3">
    <source>
        <dbReference type="Pfam" id="PF13439"/>
    </source>
</evidence>
<dbReference type="CDD" id="cd03801">
    <property type="entry name" value="GT4_PimA-like"/>
    <property type="match status" value="1"/>
</dbReference>